<feature type="compositionally biased region" description="Basic and acidic residues" evidence="5">
    <location>
        <begin position="733"/>
        <end position="753"/>
    </location>
</feature>
<dbReference type="Proteomes" id="UP000001514">
    <property type="component" value="Unassembled WGS sequence"/>
</dbReference>
<dbReference type="InterPro" id="IPR007854">
    <property type="entry name" value="Fip1_dom"/>
</dbReference>
<protein>
    <recommendedName>
        <fullName evidence="6">Pre-mRNA polyadenylation factor Fip1 domain-containing protein</fullName>
    </recommendedName>
</protein>
<feature type="region of interest" description="Disordered" evidence="5">
    <location>
        <begin position="67"/>
        <end position="147"/>
    </location>
</feature>
<organism evidence="8">
    <name type="scientific">Selaginella moellendorffii</name>
    <name type="common">Spikemoss</name>
    <dbReference type="NCBI Taxonomy" id="88036"/>
    <lineage>
        <taxon>Eukaryota</taxon>
        <taxon>Viridiplantae</taxon>
        <taxon>Streptophyta</taxon>
        <taxon>Embryophyta</taxon>
        <taxon>Tracheophyta</taxon>
        <taxon>Lycopodiopsida</taxon>
        <taxon>Selaginellales</taxon>
        <taxon>Selaginellaceae</taxon>
        <taxon>Selaginella</taxon>
    </lineage>
</organism>
<dbReference type="Pfam" id="PF05182">
    <property type="entry name" value="Fip1"/>
    <property type="match status" value="1"/>
</dbReference>
<comment type="similarity">
    <text evidence="2">Belongs to the FIP1 family.</text>
</comment>
<keyword evidence="3" id="KW-0507">mRNA processing</keyword>
<feature type="compositionally biased region" description="Basic and acidic residues" evidence="5">
    <location>
        <begin position="514"/>
        <end position="625"/>
    </location>
</feature>
<feature type="compositionally biased region" description="Acidic residues" evidence="5">
    <location>
        <begin position="700"/>
        <end position="709"/>
    </location>
</feature>
<dbReference type="AlphaFoldDB" id="D8RHM4"/>
<reference evidence="7 8" key="1">
    <citation type="journal article" date="2011" name="Science">
        <title>The Selaginella genome identifies genetic changes associated with the evolution of vascular plants.</title>
        <authorList>
            <person name="Banks J.A."/>
            <person name="Nishiyama T."/>
            <person name="Hasebe M."/>
            <person name="Bowman J.L."/>
            <person name="Gribskov M."/>
            <person name="dePamphilis C."/>
            <person name="Albert V.A."/>
            <person name="Aono N."/>
            <person name="Aoyama T."/>
            <person name="Ambrose B.A."/>
            <person name="Ashton N.W."/>
            <person name="Axtell M.J."/>
            <person name="Barker E."/>
            <person name="Barker M.S."/>
            <person name="Bennetzen J.L."/>
            <person name="Bonawitz N.D."/>
            <person name="Chapple C."/>
            <person name="Cheng C."/>
            <person name="Correa L.G."/>
            <person name="Dacre M."/>
            <person name="DeBarry J."/>
            <person name="Dreyer I."/>
            <person name="Elias M."/>
            <person name="Engstrom E.M."/>
            <person name="Estelle M."/>
            <person name="Feng L."/>
            <person name="Finet C."/>
            <person name="Floyd S.K."/>
            <person name="Frommer W.B."/>
            <person name="Fujita T."/>
            <person name="Gramzow L."/>
            <person name="Gutensohn M."/>
            <person name="Harholt J."/>
            <person name="Hattori M."/>
            <person name="Heyl A."/>
            <person name="Hirai T."/>
            <person name="Hiwatashi Y."/>
            <person name="Ishikawa M."/>
            <person name="Iwata M."/>
            <person name="Karol K.G."/>
            <person name="Koehler B."/>
            <person name="Kolukisaoglu U."/>
            <person name="Kubo M."/>
            <person name="Kurata T."/>
            <person name="Lalonde S."/>
            <person name="Li K."/>
            <person name="Li Y."/>
            <person name="Litt A."/>
            <person name="Lyons E."/>
            <person name="Manning G."/>
            <person name="Maruyama T."/>
            <person name="Michael T.P."/>
            <person name="Mikami K."/>
            <person name="Miyazaki S."/>
            <person name="Morinaga S."/>
            <person name="Murata T."/>
            <person name="Mueller-Roeber B."/>
            <person name="Nelson D.R."/>
            <person name="Obara M."/>
            <person name="Oguri Y."/>
            <person name="Olmstead R.G."/>
            <person name="Onodera N."/>
            <person name="Petersen B.L."/>
            <person name="Pils B."/>
            <person name="Prigge M."/>
            <person name="Rensing S.A."/>
            <person name="Riano-Pachon D.M."/>
            <person name="Roberts A.W."/>
            <person name="Sato Y."/>
            <person name="Scheller H.V."/>
            <person name="Schulz B."/>
            <person name="Schulz C."/>
            <person name="Shakirov E.V."/>
            <person name="Shibagaki N."/>
            <person name="Shinohara N."/>
            <person name="Shippen D.E."/>
            <person name="Soerensen I."/>
            <person name="Sotooka R."/>
            <person name="Sugimoto N."/>
            <person name="Sugita M."/>
            <person name="Sumikawa N."/>
            <person name="Tanurdzic M."/>
            <person name="Theissen G."/>
            <person name="Ulvskov P."/>
            <person name="Wakazuki S."/>
            <person name="Weng J.K."/>
            <person name="Willats W.W."/>
            <person name="Wipf D."/>
            <person name="Wolf P.G."/>
            <person name="Yang L."/>
            <person name="Zimmer A.D."/>
            <person name="Zhu Q."/>
            <person name="Mitros T."/>
            <person name="Hellsten U."/>
            <person name="Loque D."/>
            <person name="Otillar R."/>
            <person name="Salamov A."/>
            <person name="Schmutz J."/>
            <person name="Shapiro H."/>
            <person name="Lindquist E."/>
            <person name="Lucas S."/>
            <person name="Rokhsar D."/>
            <person name="Grigoriev I.V."/>
        </authorList>
    </citation>
    <scope>NUCLEOTIDE SEQUENCE [LARGE SCALE GENOMIC DNA]</scope>
</reference>
<dbReference type="InterPro" id="IPR044976">
    <property type="entry name" value="FIPS5/FIPS3-like"/>
</dbReference>
<gene>
    <name evidence="7" type="ORF">SELMODRAFT_441074</name>
</gene>
<dbReference type="STRING" id="88036.D8RHM4"/>
<dbReference type="Gramene" id="EFJ28555">
    <property type="protein sequence ID" value="EFJ28555"/>
    <property type="gene ID" value="SELMODRAFT_441074"/>
</dbReference>
<evidence type="ECO:0000313" key="7">
    <source>
        <dbReference type="EMBL" id="EFJ28555.1"/>
    </source>
</evidence>
<feature type="compositionally biased region" description="Basic and acidic residues" evidence="5">
    <location>
        <begin position="984"/>
        <end position="999"/>
    </location>
</feature>
<evidence type="ECO:0000256" key="1">
    <source>
        <dbReference type="ARBA" id="ARBA00004123"/>
    </source>
</evidence>
<feature type="compositionally biased region" description="Basic and acidic residues" evidence="5">
    <location>
        <begin position="307"/>
        <end position="317"/>
    </location>
</feature>
<proteinExistence type="inferred from homology"/>
<feature type="region of interest" description="Disordered" evidence="5">
    <location>
        <begin position="767"/>
        <end position="847"/>
    </location>
</feature>
<feature type="compositionally biased region" description="Basic residues" evidence="5">
    <location>
        <begin position="824"/>
        <end position="838"/>
    </location>
</feature>
<comment type="subcellular location">
    <subcellularLocation>
        <location evidence="1">Nucleus</location>
    </subcellularLocation>
</comment>
<feature type="region of interest" description="Disordered" evidence="5">
    <location>
        <begin position="637"/>
        <end position="753"/>
    </location>
</feature>
<evidence type="ECO:0000256" key="4">
    <source>
        <dbReference type="ARBA" id="ARBA00023242"/>
    </source>
</evidence>
<dbReference type="KEGG" id="smo:SELMODRAFT_441074"/>
<feature type="compositionally biased region" description="Basic and acidic residues" evidence="5">
    <location>
        <begin position="954"/>
        <end position="972"/>
    </location>
</feature>
<keyword evidence="8" id="KW-1185">Reference proteome</keyword>
<evidence type="ECO:0000256" key="3">
    <source>
        <dbReference type="ARBA" id="ARBA00022664"/>
    </source>
</evidence>
<feature type="compositionally biased region" description="Basic and acidic residues" evidence="5">
    <location>
        <begin position="767"/>
        <end position="790"/>
    </location>
</feature>
<name>D8RHM4_SELML</name>
<dbReference type="GO" id="GO:0006397">
    <property type="term" value="P:mRNA processing"/>
    <property type="evidence" value="ECO:0007669"/>
    <property type="project" value="UniProtKB-KW"/>
</dbReference>
<feature type="region of interest" description="Disordered" evidence="5">
    <location>
        <begin position="307"/>
        <end position="625"/>
    </location>
</feature>
<feature type="compositionally biased region" description="Polar residues" evidence="5">
    <location>
        <begin position="718"/>
        <end position="732"/>
    </location>
</feature>
<feature type="domain" description="Pre-mRNA polyadenylation factor Fip1" evidence="6">
    <location>
        <begin position="262"/>
        <end position="301"/>
    </location>
</feature>
<feature type="compositionally biased region" description="Polar residues" evidence="5">
    <location>
        <begin position="797"/>
        <end position="808"/>
    </location>
</feature>
<dbReference type="PANTHER" id="PTHR36884:SF4">
    <property type="entry name" value="FIP1[III]-LIKE PROTEIN"/>
    <property type="match status" value="1"/>
</dbReference>
<feature type="compositionally biased region" description="Polar residues" evidence="5">
    <location>
        <begin position="418"/>
        <end position="427"/>
    </location>
</feature>
<dbReference type="GO" id="GO:0005634">
    <property type="term" value="C:nucleus"/>
    <property type="evidence" value="ECO:0007669"/>
    <property type="project" value="UniProtKB-SubCell"/>
</dbReference>
<evidence type="ECO:0000259" key="6">
    <source>
        <dbReference type="Pfam" id="PF05182"/>
    </source>
</evidence>
<dbReference type="PANTHER" id="PTHR36884">
    <property type="entry name" value="FIP1[III]-LIKE PROTEIN"/>
    <property type="match status" value="1"/>
</dbReference>
<feature type="compositionally biased region" description="Basic and acidic residues" evidence="5">
    <location>
        <begin position="664"/>
        <end position="692"/>
    </location>
</feature>
<feature type="compositionally biased region" description="Acidic residues" evidence="5">
    <location>
        <begin position="133"/>
        <end position="147"/>
    </location>
</feature>
<keyword evidence="4" id="KW-0539">Nucleus</keyword>
<feature type="region of interest" description="Disordered" evidence="5">
    <location>
        <begin position="954"/>
        <end position="1016"/>
    </location>
</feature>
<dbReference type="InParanoid" id="D8RHM4"/>
<dbReference type="EMBL" id="GL377579">
    <property type="protein sequence ID" value="EFJ28555.1"/>
    <property type="molecule type" value="Genomic_DNA"/>
</dbReference>
<feature type="compositionally biased region" description="Low complexity" evidence="5">
    <location>
        <begin position="442"/>
        <end position="471"/>
    </location>
</feature>
<feature type="compositionally biased region" description="Acidic residues" evidence="5">
    <location>
        <begin position="1006"/>
        <end position="1016"/>
    </location>
</feature>
<evidence type="ECO:0000313" key="8">
    <source>
        <dbReference type="Proteomes" id="UP000001514"/>
    </source>
</evidence>
<accession>D8RHM4</accession>
<evidence type="ECO:0000256" key="5">
    <source>
        <dbReference type="SAM" id="MobiDB-lite"/>
    </source>
</evidence>
<evidence type="ECO:0000256" key="2">
    <source>
        <dbReference type="ARBA" id="ARBA00007459"/>
    </source>
</evidence>
<dbReference type="eggNOG" id="KOG1049">
    <property type="taxonomic scope" value="Eukaryota"/>
</dbReference>
<feature type="compositionally biased region" description="Basic and acidic residues" evidence="5">
    <location>
        <begin position="363"/>
        <end position="417"/>
    </location>
</feature>
<dbReference type="HOGENOM" id="CLU_298167_0_0_1"/>
<sequence length="1016" mass="117169">MEDLEPSAASLEESIKRVVCIEDRALDRSFVVTEVMYSGVQEAVKDCETSGKASEIRVIDVVSGRTPQAENLEPGSDASKVKVIDSETSLESDEVAPQAENFGPPQAENLGPAATSEGSDEQLKVVDGQEPQPQDDGDPVSDDSDSEDDLQLIVNDEDIFYPHGVEGAEDAEPEEVFAVGGEEHYEEVDWAAEMRFRHSQFKYVRPGSGPATTSPGVPDPQTPGATAIAPIPFAGYGLGMWDFHTFQPAYEFVLPPSKTVFDIDIDQFEEKPWEYEGTDITDYFNFGFTEDTWKQYCEEFARAKAEASKKSKMRGLDNGHSQQGWNYDNARYNDTPEPQRGRAQGQRGMRNHSGRAIQVEEGGNERRSSELRRQRLRDSESGIQIDEGRYENSHGEFRRKQRNDDLPRRKGFHRESQSAEQSMLCSSPLSGRLGGRTPPGPRTNLGGIYSGGIISTSTSGRSTFSSRSSPGGVQGSVENGFRTLSKRLSEEEETPVRRSPPRFERASASAPQRRLGEMVAEKPQRRLSDVGTEKPPRRLSDLMTEKPPRRVSELMTEKPPRRLSELVTEKAERRSSELVTEKAERRPSELVTEKAQRRPSELVAERRPSELAREKPQRRLGEQVEKRPISLVRRVTQLVNETKSPQEKKLVSTMEPARRTIRLNAERRSQLISERTADRVERRSEVTVERRQVSLRAADIEFEQDDEEEQPARDSNERIGQSRQLTRAPSLSKSEDRPKFKQQDSGAKDDLRMKVLEKVSARWKLHLRMDDAHARRKRENLSKPDQKDNEEGAGGYHNSTIRDTQTAYASEELEDDNRRERKEERKRRHKDRKERRRLKSEDEDARDCDDYYQEVDERWQMEDADFTGHECRDDRKRKRRRYDDVLGVEEDERYSDSRYRRRDYNDDGADGWEMEEGECEEDVYVEDVECEDDRWEDDGYTYKRKRRRYNDELFEMDRDYETDNPGDERDYSYDEFPSGQADDLVYKRQENPRHRETDRWTGTLDDSCDEYDDYDN</sequence>